<organism evidence="1 2">
    <name type="scientific">Metabacillus rhizolycopersici</name>
    <dbReference type="NCBI Taxonomy" id="2875709"/>
    <lineage>
        <taxon>Bacteria</taxon>
        <taxon>Bacillati</taxon>
        <taxon>Bacillota</taxon>
        <taxon>Bacilli</taxon>
        <taxon>Bacillales</taxon>
        <taxon>Bacillaceae</taxon>
        <taxon>Metabacillus</taxon>
    </lineage>
</organism>
<sequence>MAQLIKLYEYISRYELDPYRYSRQFIRLKRQQWNKVSQAWENNAFHSVMKVSQVSEFRQENRTEKKQSLLKKLKNKYSKEAKPNVPVIMPLINEAALEDEELQFRFTTIPKTIDDLKHLFLDYIFRFQIRWASSTLQQKSLIDKSIYRDRLLQYFVQRLPDHFLLLYHPVFQLKNAPVELDCILIGTTEIYCITFVEQLDETVFTGTKDNFWISRRGDVEGKLLNPLIGLNRTGTVVQKLVKAGGIDIPVKKLMLSRNGYIDYPFAPYDITILDKRTYDEWFGRLRKSSAPLKHTQLKAAQVLLSHCLTTSHYRREWDETSSE</sequence>
<evidence type="ECO:0000313" key="2">
    <source>
        <dbReference type="Proteomes" id="UP001165287"/>
    </source>
</evidence>
<gene>
    <name evidence="1" type="ORF">K9V48_17610</name>
</gene>
<accession>A0ABS7UUN0</accession>
<dbReference type="Proteomes" id="UP001165287">
    <property type="component" value="Unassembled WGS sequence"/>
</dbReference>
<protein>
    <submittedName>
        <fullName evidence="1">NERD domain-containing protein</fullName>
    </submittedName>
</protein>
<evidence type="ECO:0000313" key="1">
    <source>
        <dbReference type="EMBL" id="MBZ5752017.1"/>
    </source>
</evidence>
<proteinExistence type="predicted"/>
<dbReference type="EMBL" id="JAIQUM010000044">
    <property type="protein sequence ID" value="MBZ5752017.1"/>
    <property type="molecule type" value="Genomic_DNA"/>
</dbReference>
<comment type="caution">
    <text evidence="1">The sequence shown here is derived from an EMBL/GenBank/DDBJ whole genome shotgun (WGS) entry which is preliminary data.</text>
</comment>
<name>A0ABS7UUN0_9BACI</name>
<dbReference type="RefSeq" id="WP_224140384.1">
    <property type="nucleotide sequence ID" value="NZ_JAIQUM010000044.1"/>
</dbReference>
<keyword evidence="2" id="KW-1185">Reference proteome</keyword>
<reference evidence="1" key="1">
    <citation type="submission" date="2024-05" db="EMBL/GenBank/DDBJ databases">
        <title>Metabacillus sp. nov., isolated from the rhizosphere soil of tomato plants.</title>
        <authorList>
            <person name="Ma R."/>
        </authorList>
    </citation>
    <scope>NUCLEOTIDE SEQUENCE</scope>
    <source>
        <strain evidence="1">DBTR6</strain>
    </source>
</reference>